<proteinExistence type="predicted"/>
<evidence type="ECO:0000313" key="2">
    <source>
        <dbReference type="Proteomes" id="UP000028999"/>
    </source>
</evidence>
<keyword evidence="2" id="KW-1185">Reference proteome</keyword>
<evidence type="ECO:0000313" key="1">
    <source>
        <dbReference type="EMBL" id="CDY18031.1"/>
    </source>
</evidence>
<dbReference type="PaxDb" id="3708-A0A078FYI4"/>
<name>A0A078FYI4_BRANA</name>
<reference evidence="1 2" key="1">
    <citation type="journal article" date="2014" name="Science">
        <title>Plant genetics. Early allopolyploid evolution in the post-Neolithic Brassica napus oilseed genome.</title>
        <authorList>
            <person name="Chalhoub B."/>
            <person name="Denoeud F."/>
            <person name="Liu S."/>
            <person name="Parkin I.A."/>
            <person name="Tang H."/>
            <person name="Wang X."/>
            <person name="Chiquet J."/>
            <person name="Belcram H."/>
            <person name="Tong C."/>
            <person name="Samans B."/>
            <person name="Correa M."/>
            <person name="Da Silva C."/>
            <person name="Just J."/>
            <person name="Falentin C."/>
            <person name="Koh C.S."/>
            <person name="Le Clainche I."/>
            <person name="Bernard M."/>
            <person name="Bento P."/>
            <person name="Noel B."/>
            <person name="Labadie K."/>
            <person name="Alberti A."/>
            <person name="Charles M."/>
            <person name="Arnaud D."/>
            <person name="Guo H."/>
            <person name="Daviaud C."/>
            <person name="Alamery S."/>
            <person name="Jabbari K."/>
            <person name="Zhao M."/>
            <person name="Edger P.P."/>
            <person name="Chelaifa H."/>
            <person name="Tack D."/>
            <person name="Lassalle G."/>
            <person name="Mestiri I."/>
            <person name="Schnel N."/>
            <person name="Le Paslier M.C."/>
            <person name="Fan G."/>
            <person name="Renault V."/>
            <person name="Bayer P.E."/>
            <person name="Golicz A.A."/>
            <person name="Manoli S."/>
            <person name="Lee T.H."/>
            <person name="Thi V.H."/>
            <person name="Chalabi S."/>
            <person name="Hu Q."/>
            <person name="Fan C."/>
            <person name="Tollenaere R."/>
            <person name="Lu Y."/>
            <person name="Battail C."/>
            <person name="Shen J."/>
            <person name="Sidebottom C.H."/>
            <person name="Wang X."/>
            <person name="Canaguier A."/>
            <person name="Chauveau A."/>
            <person name="Berard A."/>
            <person name="Deniot G."/>
            <person name="Guan M."/>
            <person name="Liu Z."/>
            <person name="Sun F."/>
            <person name="Lim Y.P."/>
            <person name="Lyons E."/>
            <person name="Town C.D."/>
            <person name="Bancroft I."/>
            <person name="Wang X."/>
            <person name="Meng J."/>
            <person name="Ma J."/>
            <person name="Pires J.C."/>
            <person name="King G.J."/>
            <person name="Brunel D."/>
            <person name="Delourme R."/>
            <person name="Renard M."/>
            <person name="Aury J.M."/>
            <person name="Adams K.L."/>
            <person name="Batley J."/>
            <person name="Snowdon R.J."/>
            <person name="Tost J."/>
            <person name="Edwards D."/>
            <person name="Zhou Y."/>
            <person name="Hua W."/>
            <person name="Sharpe A.G."/>
            <person name="Paterson A.H."/>
            <person name="Guan C."/>
            <person name="Wincker P."/>
        </authorList>
    </citation>
    <scope>NUCLEOTIDE SEQUENCE [LARGE SCALE GENOMIC DNA]</scope>
    <source>
        <strain evidence="2">cv. Darmor-bzh</strain>
    </source>
</reference>
<dbReference type="AlphaFoldDB" id="A0A078FYI4"/>
<dbReference type="EMBL" id="LK032080">
    <property type="protein sequence ID" value="CDY18031.1"/>
    <property type="molecule type" value="Genomic_DNA"/>
</dbReference>
<gene>
    <name evidence="1" type="primary">BnaC03g31030D</name>
    <name evidence="1" type="ORF">GSBRNA2T00002431001</name>
</gene>
<protein>
    <submittedName>
        <fullName evidence="1">BnaC03g31030D protein</fullName>
    </submittedName>
</protein>
<sequence length="16" mass="1805">MLSGGIWRSGGSRERR</sequence>
<accession>A0A078FYI4</accession>
<dbReference type="Proteomes" id="UP000028999">
    <property type="component" value="Unassembled WGS sequence"/>
</dbReference>
<organism evidence="1 2">
    <name type="scientific">Brassica napus</name>
    <name type="common">Rape</name>
    <dbReference type="NCBI Taxonomy" id="3708"/>
    <lineage>
        <taxon>Eukaryota</taxon>
        <taxon>Viridiplantae</taxon>
        <taxon>Streptophyta</taxon>
        <taxon>Embryophyta</taxon>
        <taxon>Tracheophyta</taxon>
        <taxon>Spermatophyta</taxon>
        <taxon>Magnoliopsida</taxon>
        <taxon>eudicotyledons</taxon>
        <taxon>Gunneridae</taxon>
        <taxon>Pentapetalae</taxon>
        <taxon>rosids</taxon>
        <taxon>malvids</taxon>
        <taxon>Brassicales</taxon>
        <taxon>Brassicaceae</taxon>
        <taxon>Brassiceae</taxon>
        <taxon>Brassica</taxon>
    </lineage>
</organism>